<gene>
    <name evidence="2" type="ordered locus">Htur_1914</name>
</gene>
<dbReference type="eggNOG" id="ENOG502N5Z3">
    <property type="taxonomic scope" value="Archaea"/>
</dbReference>
<dbReference type="AlphaFoldDB" id="D2RSM3"/>
<dbReference type="EMBL" id="CP001860">
    <property type="protein sequence ID" value="ADB60799.1"/>
    <property type="molecule type" value="Genomic_DNA"/>
</dbReference>
<dbReference type="KEGG" id="htu:Htur_1914"/>
<keyword evidence="1" id="KW-1133">Transmembrane helix</keyword>
<sequence>MTTGTTRGKSLEQWSPTAFLVAGASLVVFAALLGYEALTDISAPEDIFGPPGFFLAMVGLLGIYPALADRVPRLARVSAAGAAVAAVGWLLITVFALIEAAGILPALEEIGAFGGAIILLSGVAMILAYVGTGVASLRTGIHSRYLGLLLLAPPAVFCVMLVQAALFAQFGLFSEARMAWSAVVLSGGQALAHVGIGYLLRNESDPAGRVEPLPDTPV</sequence>
<protein>
    <submittedName>
        <fullName evidence="2">Uncharacterized protein</fullName>
    </submittedName>
</protein>
<feature type="transmembrane region" description="Helical" evidence="1">
    <location>
        <begin position="79"/>
        <end position="98"/>
    </location>
</feature>
<evidence type="ECO:0000256" key="1">
    <source>
        <dbReference type="SAM" id="Phobius"/>
    </source>
</evidence>
<keyword evidence="1" id="KW-0472">Membrane</keyword>
<feature type="transmembrane region" description="Helical" evidence="1">
    <location>
        <begin position="47"/>
        <end position="67"/>
    </location>
</feature>
<organism evidence="2 3">
    <name type="scientific">Haloterrigena turkmenica (strain ATCC 51198 / DSM 5511 / JCM 9101 / NCIMB 13204 / VKM B-1734 / 4k)</name>
    <name type="common">Halococcus turkmenicus</name>
    <dbReference type="NCBI Taxonomy" id="543526"/>
    <lineage>
        <taxon>Archaea</taxon>
        <taxon>Methanobacteriati</taxon>
        <taxon>Methanobacteriota</taxon>
        <taxon>Stenosarchaea group</taxon>
        <taxon>Halobacteria</taxon>
        <taxon>Halobacteriales</taxon>
        <taxon>Natrialbaceae</taxon>
        <taxon>Haloterrigena</taxon>
    </lineage>
</organism>
<feature type="transmembrane region" description="Helical" evidence="1">
    <location>
        <begin position="146"/>
        <end position="172"/>
    </location>
</feature>
<accession>D2RSM3</accession>
<dbReference type="Proteomes" id="UP000001903">
    <property type="component" value="Chromosome"/>
</dbReference>
<feature type="transmembrane region" description="Helical" evidence="1">
    <location>
        <begin position="178"/>
        <end position="200"/>
    </location>
</feature>
<evidence type="ECO:0000313" key="2">
    <source>
        <dbReference type="EMBL" id="ADB60799.1"/>
    </source>
</evidence>
<keyword evidence="3" id="KW-1185">Reference proteome</keyword>
<proteinExistence type="predicted"/>
<keyword evidence="1" id="KW-0812">Transmembrane</keyword>
<name>D2RSM3_HALTV</name>
<feature type="transmembrane region" description="Helical" evidence="1">
    <location>
        <begin position="110"/>
        <end position="134"/>
    </location>
</feature>
<dbReference type="HOGENOM" id="CLU_1264553_0_0_2"/>
<feature type="transmembrane region" description="Helical" evidence="1">
    <location>
        <begin position="17"/>
        <end position="35"/>
    </location>
</feature>
<dbReference type="STRING" id="543526.Htur_1914"/>
<evidence type="ECO:0000313" key="3">
    <source>
        <dbReference type="Proteomes" id="UP000001903"/>
    </source>
</evidence>
<reference evidence="2 3" key="1">
    <citation type="journal article" date="2010" name="Stand. Genomic Sci.">
        <title>Complete genome sequence of Haloterrigena turkmenica type strain (4k).</title>
        <authorList>
            <person name="Saunders E."/>
            <person name="Tindall B.J."/>
            <person name="Fahnrich R."/>
            <person name="Lapidus A."/>
            <person name="Copeland A."/>
            <person name="Del Rio T.G."/>
            <person name="Lucas S."/>
            <person name="Chen F."/>
            <person name="Tice H."/>
            <person name="Cheng J.F."/>
            <person name="Han C."/>
            <person name="Detter J.C."/>
            <person name="Bruce D."/>
            <person name="Goodwin L."/>
            <person name="Chain P."/>
            <person name="Pitluck S."/>
            <person name="Pati A."/>
            <person name="Ivanova N."/>
            <person name="Mavromatis K."/>
            <person name="Chen A."/>
            <person name="Palaniappan K."/>
            <person name="Land M."/>
            <person name="Hauser L."/>
            <person name="Chang Y.J."/>
            <person name="Jeffries C.D."/>
            <person name="Brettin T."/>
            <person name="Rohde M."/>
            <person name="Goker M."/>
            <person name="Bristow J."/>
            <person name="Eisen J.A."/>
            <person name="Markowitz V."/>
            <person name="Hugenholtz P."/>
            <person name="Klenk H.P."/>
            <person name="Kyrpides N.C."/>
        </authorList>
    </citation>
    <scope>NUCLEOTIDE SEQUENCE [LARGE SCALE GENOMIC DNA]</scope>
    <source>
        <strain evidence="3">ATCC 51198 / DSM 5511 / JCM 9101 / NCIMB 13204 / VKM B-1734 / 4k</strain>
    </source>
</reference>